<comment type="caution">
    <text evidence="3">The sequence shown here is derived from an EMBL/GenBank/DDBJ whole genome shotgun (WGS) entry which is preliminary data.</text>
</comment>
<proteinExistence type="predicted"/>
<evidence type="ECO:0000256" key="1">
    <source>
        <dbReference type="SAM" id="MobiDB-lite"/>
    </source>
</evidence>
<dbReference type="EMBL" id="CAJNRE010018333">
    <property type="protein sequence ID" value="CAF2163755.1"/>
    <property type="molecule type" value="Genomic_DNA"/>
</dbReference>
<feature type="compositionally biased region" description="Acidic residues" evidence="1">
    <location>
        <begin position="31"/>
        <end position="46"/>
    </location>
</feature>
<reference evidence="3" key="1">
    <citation type="submission" date="2021-02" db="EMBL/GenBank/DDBJ databases">
        <authorList>
            <person name="Nowell W R."/>
        </authorList>
    </citation>
    <scope>NUCLEOTIDE SEQUENCE</scope>
</reference>
<evidence type="ECO:0000313" key="2">
    <source>
        <dbReference type="EMBL" id="CAF1197528.1"/>
    </source>
</evidence>
<sequence length="303" mass="34845">MGSARCLLSDCSTWEEQNDYIDIDDGEEILEDDINTDDSDDMDSSDQESTNDYSNDDVAGENSYLEHSSNENEELPGQQSWYNNYFEKQSEHSLMQDSKEFIYNLLQRARSLINAINHSSNLDKYVRDQIVYKQQDSDKRSKEDNSEPIVYYQLVVDFRCQWNSTFKMLNRFILLSSIINEVTFTPKNIDGVTSSQVLKLSKLAFSHDDWNLLSALELVLQRFEESTRLISSTTYQTPSLEDKKFIKKAKQLIASKSKSEKFISTYPSTSNSTPLTRSLLKIIKKSLLTIESFLSNCEAPLPS</sequence>
<dbReference type="EMBL" id="CAJNOW010016992">
    <property type="protein sequence ID" value="CAF1653922.1"/>
    <property type="molecule type" value="Genomic_DNA"/>
</dbReference>
<gene>
    <name evidence="2" type="ORF">CJN711_LOCUS11847</name>
    <name evidence="3" type="ORF">KQP761_LOCUS30542</name>
    <name evidence="4" type="ORF">MBJ925_LOCUS33351</name>
</gene>
<organism evidence="3 5">
    <name type="scientific">Rotaria magnacalcarata</name>
    <dbReference type="NCBI Taxonomy" id="392030"/>
    <lineage>
        <taxon>Eukaryota</taxon>
        <taxon>Metazoa</taxon>
        <taxon>Spiralia</taxon>
        <taxon>Gnathifera</taxon>
        <taxon>Rotifera</taxon>
        <taxon>Eurotatoria</taxon>
        <taxon>Bdelloidea</taxon>
        <taxon>Philodinida</taxon>
        <taxon>Philodinidae</taxon>
        <taxon>Rotaria</taxon>
    </lineage>
</organism>
<dbReference type="OrthoDB" id="1607513at2759"/>
<accession>A0A816F203</accession>
<evidence type="ECO:0000313" key="3">
    <source>
        <dbReference type="EMBL" id="CAF1653922.1"/>
    </source>
</evidence>
<name>A0A816F203_9BILA</name>
<dbReference type="AlphaFoldDB" id="A0A816F203"/>
<evidence type="ECO:0000313" key="4">
    <source>
        <dbReference type="EMBL" id="CAF2163755.1"/>
    </source>
</evidence>
<evidence type="ECO:0000313" key="5">
    <source>
        <dbReference type="Proteomes" id="UP000663834"/>
    </source>
</evidence>
<dbReference type="Proteomes" id="UP000663824">
    <property type="component" value="Unassembled WGS sequence"/>
</dbReference>
<dbReference type="InterPro" id="IPR012337">
    <property type="entry name" value="RNaseH-like_sf"/>
</dbReference>
<protein>
    <submittedName>
        <fullName evidence="3">Uncharacterized protein</fullName>
    </submittedName>
</protein>
<dbReference type="SUPFAM" id="SSF53098">
    <property type="entry name" value="Ribonuclease H-like"/>
    <property type="match status" value="1"/>
</dbReference>
<dbReference type="EMBL" id="CAJNOV010005092">
    <property type="protein sequence ID" value="CAF1197528.1"/>
    <property type="molecule type" value="Genomic_DNA"/>
</dbReference>
<dbReference type="Proteomes" id="UP000663834">
    <property type="component" value="Unassembled WGS sequence"/>
</dbReference>
<feature type="region of interest" description="Disordered" evidence="1">
    <location>
        <begin position="31"/>
        <end position="77"/>
    </location>
</feature>
<dbReference type="Proteomes" id="UP000663855">
    <property type="component" value="Unassembled WGS sequence"/>
</dbReference>